<comment type="caution">
    <text evidence="1">The sequence shown here is derived from an EMBL/GenBank/DDBJ whole genome shotgun (WGS) entry which is preliminary data.</text>
</comment>
<gene>
    <name evidence="1" type="ORF">GCM10023156_36080</name>
</gene>
<evidence type="ECO:0000313" key="2">
    <source>
        <dbReference type="Proteomes" id="UP001500840"/>
    </source>
</evidence>
<proteinExistence type="predicted"/>
<protein>
    <submittedName>
        <fullName evidence="1">Uncharacterized protein</fullName>
    </submittedName>
</protein>
<organism evidence="1 2">
    <name type="scientific">Novipirellula rosea</name>
    <dbReference type="NCBI Taxonomy" id="1031540"/>
    <lineage>
        <taxon>Bacteria</taxon>
        <taxon>Pseudomonadati</taxon>
        <taxon>Planctomycetota</taxon>
        <taxon>Planctomycetia</taxon>
        <taxon>Pirellulales</taxon>
        <taxon>Pirellulaceae</taxon>
        <taxon>Novipirellula</taxon>
    </lineage>
</organism>
<dbReference type="RefSeq" id="WP_345324263.1">
    <property type="nucleotide sequence ID" value="NZ_BAABGA010000046.1"/>
</dbReference>
<sequence>MIRSRHSDRMNLGANQLSYAAGSSSLEPYGFRILGQSDNQRLPQLLASFPKISTMLHPEALIVSAYPAALGLAGFAPLVDTYLHPPTFIRAMRLAALEKRTVVMAAQPLAGVDLLLRMLRNQTEIPERILWAAGGYYFPLSLERFISDQLQQHGCQIEYLHCYGVAEIGHTCFAAMERFESGHPRFHKVATEVVASVVGTNCHLALHHENGRGIVTEDYADQIDGEWLIQSGHGRMCPQVRDELESWSSEDWNRRTGYLAADATAVNYQLREWIESEEAKNELRYFRFWEQHAGSMQCKPKWNRTVDTNVTPRNKPNQIRYHRIRV</sequence>
<evidence type="ECO:0000313" key="1">
    <source>
        <dbReference type="EMBL" id="GAA4458234.1"/>
    </source>
</evidence>
<reference evidence="2" key="1">
    <citation type="journal article" date="2019" name="Int. J. Syst. Evol. Microbiol.">
        <title>The Global Catalogue of Microorganisms (GCM) 10K type strain sequencing project: providing services to taxonomists for standard genome sequencing and annotation.</title>
        <authorList>
            <consortium name="The Broad Institute Genomics Platform"/>
            <consortium name="The Broad Institute Genome Sequencing Center for Infectious Disease"/>
            <person name="Wu L."/>
            <person name="Ma J."/>
        </authorList>
    </citation>
    <scope>NUCLEOTIDE SEQUENCE [LARGE SCALE GENOMIC DNA]</scope>
    <source>
        <strain evidence="2">JCM 17759</strain>
    </source>
</reference>
<accession>A0ABP8N1A0</accession>
<name>A0ABP8N1A0_9BACT</name>
<dbReference type="EMBL" id="BAABGA010000046">
    <property type="protein sequence ID" value="GAA4458234.1"/>
    <property type="molecule type" value="Genomic_DNA"/>
</dbReference>
<dbReference type="Proteomes" id="UP001500840">
    <property type="component" value="Unassembled WGS sequence"/>
</dbReference>
<keyword evidence="2" id="KW-1185">Reference proteome</keyword>